<organism evidence="1 2">
    <name type="scientific">Araneus ventricosus</name>
    <name type="common">Orbweaver spider</name>
    <name type="synonym">Epeira ventricosa</name>
    <dbReference type="NCBI Taxonomy" id="182803"/>
    <lineage>
        <taxon>Eukaryota</taxon>
        <taxon>Metazoa</taxon>
        <taxon>Ecdysozoa</taxon>
        <taxon>Arthropoda</taxon>
        <taxon>Chelicerata</taxon>
        <taxon>Arachnida</taxon>
        <taxon>Araneae</taxon>
        <taxon>Araneomorphae</taxon>
        <taxon>Entelegynae</taxon>
        <taxon>Araneoidea</taxon>
        <taxon>Araneidae</taxon>
        <taxon>Araneus</taxon>
    </lineage>
</organism>
<dbReference type="EMBL" id="BGPR01025617">
    <property type="protein sequence ID" value="GBN94682.1"/>
    <property type="molecule type" value="Genomic_DNA"/>
</dbReference>
<evidence type="ECO:0000313" key="1">
    <source>
        <dbReference type="EMBL" id="GBN94682.1"/>
    </source>
</evidence>
<name>A0A4Y2T251_ARAVE</name>
<proteinExistence type="predicted"/>
<evidence type="ECO:0000313" key="2">
    <source>
        <dbReference type="Proteomes" id="UP000499080"/>
    </source>
</evidence>
<dbReference type="AlphaFoldDB" id="A0A4Y2T251"/>
<protein>
    <submittedName>
        <fullName evidence="1">Uncharacterized protein</fullName>
    </submittedName>
</protein>
<accession>A0A4Y2T251</accession>
<reference evidence="1 2" key="1">
    <citation type="journal article" date="2019" name="Sci. Rep.">
        <title>Orb-weaving spider Araneus ventricosus genome elucidates the spidroin gene catalogue.</title>
        <authorList>
            <person name="Kono N."/>
            <person name="Nakamura H."/>
            <person name="Ohtoshi R."/>
            <person name="Moran D.A.P."/>
            <person name="Shinohara A."/>
            <person name="Yoshida Y."/>
            <person name="Fujiwara M."/>
            <person name="Mori M."/>
            <person name="Tomita M."/>
            <person name="Arakawa K."/>
        </authorList>
    </citation>
    <scope>NUCLEOTIDE SEQUENCE [LARGE SCALE GENOMIC DNA]</scope>
</reference>
<sequence>MTRMAPEPSSLSPKFHATASAEHLTSCAPDHVESGFELGDLCPRIETLPPGNLGLQGVIGIQLERECHKPWIQK</sequence>
<keyword evidence="2" id="KW-1185">Reference proteome</keyword>
<gene>
    <name evidence="1" type="ORF">AVEN_22449_1</name>
</gene>
<dbReference type="Proteomes" id="UP000499080">
    <property type="component" value="Unassembled WGS sequence"/>
</dbReference>
<comment type="caution">
    <text evidence="1">The sequence shown here is derived from an EMBL/GenBank/DDBJ whole genome shotgun (WGS) entry which is preliminary data.</text>
</comment>